<keyword evidence="2" id="KW-0812">Transmembrane</keyword>
<gene>
    <name evidence="3" type="ORF">GCM10010123_38240</name>
</gene>
<reference evidence="3" key="1">
    <citation type="journal article" date="2014" name="Int. J. Syst. Evol. Microbiol.">
        <title>Complete genome sequence of Corynebacterium casei LMG S-19264T (=DSM 44701T), isolated from a smear-ripened cheese.</title>
        <authorList>
            <consortium name="US DOE Joint Genome Institute (JGI-PGF)"/>
            <person name="Walter F."/>
            <person name="Albersmeier A."/>
            <person name="Kalinowski J."/>
            <person name="Ruckert C."/>
        </authorList>
    </citation>
    <scope>NUCLEOTIDE SEQUENCE</scope>
    <source>
        <strain evidence="3">JCM 3090</strain>
    </source>
</reference>
<proteinExistence type="predicted"/>
<evidence type="ECO:0000256" key="2">
    <source>
        <dbReference type="SAM" id="Phobius"/>
    </source>
</evidence>
<dbReference type="Proteomes" id="UP000649739">
    <property type="component" value="Unassembled WGS sequence"/>
</dbReference>
<sequence>MPPRLAEMRDRGQPPRDPGGSALPARRRPAGGSVGTMASDRAESLALAGLLAGAAVTHAAAPRVYDRIVPRALPGPPRFWTYASGVAELAVAAALAHPRWRRVGGAAAAVLFVAVFPANLRMARDWRHRPAPWSTLAYARLPVQAPLVWWAWRVATRRA</sequence>
<feature type="compositionally biased region" description="Basic and acidic residues" evidence="1">
    <location>
        <begin position="1"/>
        <end position="14"/>
    </location>
</feature>
<evidence type="ECO:0000313" key="3">
    <source>
        <dbReference type="EMBL" id="GGK04629.1"/>
    </source>
</evidence>
<reference evidence="3" key="2">
    <citation type="submission" date="2020-09" db="EMBL/GenBank/DDBJ databases">
        <authorList>
            <person name="Sun Q."/>
            <person name="Ohkuma M."/>
        </authorList>
    </citation>
    <scope>NUCLEOTIDE SEQUENCE</scope>
    <source>
        <strain evidence="3">JCM 3090</strain>
    </source>
</reference>
<keyword evidence="4" id="KW-1185">Reference proteome</keyword>
<evidence type="ECO:0000256" key="1">
    <source>
        <dbReference type="SAM" id="MobiDB-lite"/>
    </source>
</evidence>
<dbReference type="PANTHER" id="PTHR36974:SF1">
    <property type="entry name" value="DOXX FAMILY MEMBRANE PROTEIN"/>
    <property type="match status" value="1"/>
</dbReference>
<protein>
    <submittedName>
        <fullName evidence="3">Uncharacterized protein</fullName>
    </submittedName>
</protein>
<keyword evidence="2" id="KW-0472">Membrane</keyword>
<feature type="transmembrane region" description="Helical" evidence="2">
    <location>
        <begin position="103"/>
        <end position="120"/>
    </location>
</feature>
<keyword evidence="2" id="KW-1133">Transmembrane helix</keyword>
<feature type="region of interest" description="Disordered" evidence="1">
    <location>
        <begin position="1"/>
        <end position="36"/>
    </location>
</feature>
<dbReference type="AlphaFoldDB" id="A0A8J3B977"/>
<name>A0A8J3B977_9ACTN</name>
<accession>A0A8J3B977</accession>
<evidence type="ECO:0000313" key="4">
    <source>
        <dbReference type="Proteomes" id="UP000649739"/>
    </source>
</evidence>
<dbReference type="EMBL" id="BMQB01000009">
    <property type="protein sequence ID" value="GGK04629.1"/>
    <property type="molecule type" value="Genomic_DNA"/>
</dbReference>
<dbReference type="PANTHER" id="PTHR36974">
    <property type="entry name" value="MEMBRANE PROTEIN-RELATED"/>
    <property type="match status" value="1"/>
</dbReference>
<organism evidence="3 4">
    <name type="scientific">Pilimelia anulata</name>
    <dbReference type="NCBI Taxonomy" id="53371"/>
    <lineage>
        <taxon>Bacteria</taxon>
        <taxon>Bacillati</taxon>
        <taxon>Actinomycetota</taxon>
        <taxon>Actinomycetes</taxon>
        <taxon>Micromonosporales</taxon>
        <taxon>Micromonosporaceae</taxon>
        <taxon>Pilimelia</taxon>
    </lineage>
</organism>
<comment type="caution">
    <text evidence="3">The sequence shown here is derived from an EMBL/GenBank/DDBJ whole genome shotgun (WGS) entry which is preliminary data.</text>
</comment>